<dbReference type="RefSeq" id="WP_069644546.1">
    <property type="nucleotide sequence ID" value="NZ_MIJZ01000001.1"/>
</dbReference>
<evidence type="ECO:0000313" key="4">
    <source>
        <dbReference type="Proteomes" id="UP000094068"/>
    </source>
</evidence>
<dbReference type="OrthoDB" id="2184796at2"/>
<evidence type="ECO:0000256" key="2">
    <source>
        <dbReference type="SAM" id="SignalP"/>
    </source>
</evidence>
<proteinExistence type="predicted"/>
<evidence type="ECO:0008006" key="5">
    <source>
        <dbReference type="Google" id="ProtNLM"/>
    </source>
</evidence>
<keyword evidence="4" id="KW-1185">Reference proteome</keyword>
<feature type="chain" id="PRO_5039037149" description="Lipoprotein" evidence="2">
    <location>
        <begin position="20"/>
        <end position="145"/>
    </location>
</feature>
<gene>
    <name evidence="3" type="ORF">BCR21_00360</name>
</gene>
<dbReference type="STRING" id="903984.BCR21_00360"/>
<dbReference type="EMBL" id="MIJZ01000001">
    <property type="protein sequence ID" value="OEG13480.1"/>
    <property type="molecule type" value="Genomic_DNA"/>
</dbReference>
<keyword evidence="2" id="KW-0732">Signal</keyword>
<dbReference type="Proteomes" id="UP000094068">
    <property type="component" value="Unassembled WGS sequence"/>
</dbReference>
<organism evidence="3 4">
    <name type="scientific">Enterococcus ureasiticus</name>
    <dbReference type="NCBI Taxonomy" id="903984"/>
    <lineage>
        <taxon>Bacteria</taxon>
        <taxon>Bacillati</taxon>
        <taxon>Bacillota</taxon>
        <taxon>Bacilli</taxon>
        <taxon>Lactobacillales</taxon>
        <taxon>Enterococcaceae</taxon>
        <taxon>Enterococcus</taxon>
    </lineage>
</organism>
<comment type="caution">
    <text evidence="3">The sequence shown here is derived from an EMBL/GenBank/DDBJ whole genome shotgun (WGS) entry which is preliminary data.</text>
</comment>
<protein>
    <recommendedName>
        <fullName evidence="5">Lipoprotein</fullName>
    </recommendedName>
</protein>
<feature type="signal peptide" evidence="2">
    <location>
        <begin position="1"/>
        <end position="19"/>
    </location>
</feature>
<evidence type="ECO:0000313" key="3">
    <source>
        <dbReference type="EMBL" id="OEG13480.1"/>
    </source>
</evidence>
<sequence>MKKMIVLIFFCLFILSGCKIECNSPQSARDDNYGVNPGSSYSSESSGDDKTSDTLVSKTGTGDEVITNLPFKKGPIVIALKHDGQAKFTVKMLDSNGTVVATLVDKTGSYSGKVIVQIPKDADNYILEIRADGKWQTETSKADVY</sequence>
<reference evidence="4" key="1">
    <citation type="submission" date="2016-09" db="EMBL/GenBank/DDBJ databases">
        <authorList>
            <person name="Gulvik C.A."/>
        </authorList>
    </citation>
    <scope>NUCLEOTIDE SEQUENCE [LARGE SCALE GENOMIC DNA]</scope>
    <source>
        <strain evidence="4">DSM 23328</strain>
    </source>
</reference>
<evidence type="ECO:0000256" key="1">
    <source>
        <dbReference type="SAM" id="MobiDB-lite"/>
    </source>
</evidence>
<name>A0A1E5GMM2_9ENTE</name>
<dbReference type="AlphaFoldDB" id="A0A1E5GMM2"/>
<feature type="region of interest" description="Disordered" evidence="1">
    <location>
        <begin position="29"/>
        <end position="55"/>
    </location>
</feature>
<dbReference type="PROSITE" id="PS51257">
    <property type="entry name" value="PROKAR_LIPOPROTEIN"/>
    <property type="match status" value="1"/>
</dbReference>
<accession>A0A1E5GMM2</accession>